<evidence type="ECO:0000313" key="3">
    <source>
        <dbReference type="Proteomes" id="UP000001979"/>
    </source>
</evidence>
<keyword evidence="1" id="KW-0175">Coiled coil</keyword>
<dbReference type="OrthoDB" id="147074at2157"/>
<dbReference type="HOGENOM" id="CLU_015670_1_0_2"/>
<sequence length="783" mass="89363">MKNKYVTILILLTIITLVLSGCIEDGQNDGTVAGEYSTGTLKTQAIDFSEVDDEKMPLVKYYSLEPLDIELKAAQYDLPLQMDEISNYDSFSGKVRMDDSAVEQLSEHGFVVISNPFNPVEESISDVYGSLEDKAIPNFITSDSILHIYHIQFDETLRQIEEDVFYDAIWSIDSALLDRSMEDYNSSSGDMKEAAKNNVAYFSVALSLLKPVPEQLQIKEYDQFEWGGSESHDGYFTKEEGDKFQFEIPEIVREEVEAELELINKHSGFSISPVFNYQEDYSQYVPRGHYTHSEKLKNYFRTFMWHGRMSMLLKGDLIESADPEKDARIQTMSASLIASHMTDKEIMEKWDRVYGITAFYVGLSDDLGPYEYQEALNSVLGNDPDPVNLNNETIGELKAKLAECRSPEIYGGTGNCVILPPYTPEQADQCLKDTKGFRLMGQRFIPDSYMFSNLVGTHTGDYLGNRKPEPFTYIDSAAGPVRGFPQGLDMMALLGSERAKVLLDESDDSNYENYDLQYRKLEKEFDSFSDADWNQNLYWSQLYTLKPLLKEYDSGYPTFMQTQNWQDKELNTALASWTELRHDTILYSKPSFTGFLYNMGSTPETPDPIMGYVEPVPEFYNRLLALTRMTRNGLNEIDAIDKSAEQRLEKLETILQRLTNISRNELENKELTEEDYEFIRTFGDELDVVVAGVDERSQKTTIIADVHTDPNTGNVLEEGVGYVDLIVVAYMAPDGRILLGAGPAMSQYEFKHPMNDRLTDEKWREMLRTDPPERSGWTDSFIS</sequence>
<dbReference type="AlphaFoldDB" id="Q12Y40"/>
<protein>
    <recommendedName>
        <fullName evidence="4">DUF3160 domain-containing protein</fullName>
    </recommendedName>
</protein>
<dbReference type="PROSITE" id="PS51257">
    <property type="entry name" value="PROKAR_LIPOPROTEIN"/>
    <property type="match status" value="1"/>
</dbReference>
<dbReference type="GeneID" id="3997997"/>
<dbReference type="KEGG" id="mbu:Mbur_0667"/>
<dbReference type="STRING" id="259564.Mbur_0667"/>
<keyword evidence="3" id="KW-1185">Reference proteome</keyword>
<dbReference type="InterPro" id="IPR016626">
    <property type="entry name" value="UCP014897_arc"/>
</dbReference>
<dbReference type="Pfam" id="PF11369">
    <property type="entry name" value="DUF3160"/>
    <property type="match status" value="1"/>
</dbReference>
<name>Q12Y40_METBU</name>
<dbReference type="Proteomes" id="UP000001979">
    <property type="component" value="Chromosome"/>
</dbReference>
<organism evidence="2 3">
    <name type="scientific">Methanococcoides burtonii (strain DSM 6242 / NBRC 107633 / OCM 468 / ACE-M)</name>
    <dbReference type="NCBI Taxonomy" id="259564"/>
    <lineage>
        <taxon>Archaea</taxon>
        <taxon>Methanobacteriati</taxon>
        <taxon>Methanobacteriota</taxon>
        <taxon>Stenosarchaea group</taxon>
        <taxon>Methanomicrobia</taxon>
        <taxon>Methanosarcinales</taxon>
        <taxon>Methanosarcinaceae</taxon>
        <taxon>Methanococcoides</taxon>
    </lineage>
</organism>
<dbReference type="PIRSF" id="PIRSF014897">
    <property type="entry name" value="UCP014897"/>
    <property type="match status" value="1"/>
</dbReference>
<proteinExistence type="predicted"/>
<evidence type="ECO:0008006" key="4">
    <source>
        <dbReference type="Google" id="ProtNLM"/>
    </source>
</evidence>
<accession>Q12Y40</accession>
<gene>
    <name evidence="2" type="ordered locus">Mbur_0667</name>
</gene>
<dbReference type="InterPro" id="IPR022601">
    <property type="entry name" value="DUF3160"/>
</dbReference>
<feature type="coiled-coil region" evidence="1">
    <location>
        <begin position="641"/>
        <end position="668"/>
    </location>
</feature>
<dbReference type="SMART" id="SM01325">
    <property type="entry name" value="DUF3160"/>
    <property type="match status" value="1"/>
</dbReference>
<evidence type="ECO:0000256" key="1">
    <source>
        <dbReference type="SAM" id="Coils"/>
    </source>
</evidence>
<dbReference type="EMBL" id="CP000300">
    <property type="protein sequence ID" value="ABE51636.1"/>
    <property type="molecule type" value="Genomic_DNA"/>
</dbReference>
<dbReference type="RefSeq" id="WP_011498794.1">
    <property type="nucleotide sequence ID" value="NC_007955.1"/>
</dbReference>
<reference evidence="3" key="1">
    <citation type="journal article" date="2009" name="ISME J.">
        <title>The genome sequence of the psychrophilic archaeon, Methanococcoides burtonii: the role of genome evolution in cold adaptation.</title>
        <authorList>
            <person name="Allen M.A."/>
            <person name="Lauro F.M."/>
            <person name="Williams T.J."/>
            <person name="Burg D."/>
            <person name="Siddiqui K.S."/>
            <person name="De Francisci D."/>
            <person name="Chong K.W."/>
            <person name="Pilak O."/>
            <person name="Chew H.H."/>
            <person name="De Maere M.Z."/>
            <person name="Ting L."/>
            <person name="Katrib M."/>
            <person name="Ng C."/>
            <person name="Sowers K.R."/>
            <person name="Galperin M.Y."/>
            <person name="Anderson I.J."/>
            <person name="Ivanova N."/>
            <person name="Dalin E."/>
            <person name="Martinez M."/>
            <person name="Lapidus A."/>
            <person name="Hauser L."/>
            <person name="Land M."/>
            <person name="Thomas T."/>
            <person name="Cavicchioli R."/>
        </authorList>
    </citation>
    <scope>NUCLEOTIDE SEQUENCE [LARGE SCALE GENOMIC DNA]</scope>
    <source>
        <strain evidence="3">DSM 6242 / NBRC 107633 / OCM 468 / ACE-M</strain>
    </source>
</reference>
<evidence type="ECO:0000313" key="2">
    <source>
        <dbReference type="EMBL" id="ABE51636.1"/>
    </source>
</evidence>